<comment type="caution">
    <text evidence="2">The sequence shown here is derived from an EMBL/GenBank/DDBJ whole genome shotgun (WGS) entry which is preliminary data.</text>
</comment>
<name>A0A9P6BYQ2_9AGAR</name>
<dbReference type="OrthoDB" id="2754287at2759"/>
<dbReference type="EMBL" id="MU151552">
    <property type="protein sequence ID" value="KAF9442884.1"/>
    <property type="molecule type" value="Genomic_DNA"/>
</dbReference>
<feature type="region of interest" description="Disordered" evidence="1">
    <location>
        <begin position="385"/>
        <end position="418"/>
    </location>
</feature>
<gene>
    <name evidence="2" type="ORF">P691DRAFT_764794</name>
</gene>
<dbReference type="AlphaFoldDB" id="A0A9P6BYQ2"/>
<feature type="compositionally biased region" description="Polar residues" evidence="1">
    <location>
        <begin position="402"/>
        <end position="413"/>
    </location>
</feature>
<sequence length="538" mass="59815">MAATLTNTQAVSTIVEMLGGMNIAPDALEWTNDVPAARAIMDAIAEQLCFEDASTDAICAALRDIALEDQETQILKGLSSYQKEPSAELSAYRLPSNISRETEYIRLEVQALEAETERLKVRSQQIRKASQHMTQDIHSLQDTISTVRSTNKDTMNRVDDLSLQMDGAIADATQASCSLLSTFDPVLYEAYATSFDTIDNFYSNYTDTFTSYLDYIDTSSQTLAEEAEISADELEALMKKYSPEAKWEDIPLSVREYYMQQAYLEQVGDLCDKMEGVSVSQELSQDWIRNALYLAEAEMTVPEDFTGAIIPGVREEIGNALARDQVTYLDSRGAFLDNAISVMEDTIMTPLDNLLSHLSLEEKLVQDTESLCGVLGEEIESAVETLATPQSSAEIQHGDPAATSSAERQSAVNDTGLESLKGLEGWEREVEIKQRQFGPGHDGLFQALNPLNTANNHFLDAIYANSPLNTSPPFAYSPYLTNLMDEARTVTTQLSSETDRLTKEVENTIESRRTQRKLGAFVDQWVTAQMRTYECVYC</sequence>
<proteinExistence type="predicted"/>
<evidence type="ECO:0000256" key="1">
    <source>
        <dbReference type="SAM" id="MobiDB-lite"/>
    </source>
</evidence>
<keyword evidence="3" id="KW-1185">Reference proteome</keyword>
<organism evidence="2 3">
    <name type="scientific">Macrolepiota fuliginosa MF-IS2</name>
    <dbReference type="NCBI Taxonomy" id="1400762"/>
    <lineage>
        <taxon>Eukaryota</taxon>
        <taxon>Fungi</taxon>
        <taxon>Dikarya</taxon>
        <taxon>Basidiomycota</taxon>
        <taxon>Agaricomycotina</taxon>
        <taxon>Agaricomycetes</taxon>
        <taxon>Agaricomycetidae</taxon>
        <taxon>Agaricales</taxon>
        <taxon>Agaricineae</taxon>
        <taxon>Agaricaceae</taxon>
        <taxon>Macrolepiota</taxon>
    </lineage>
</organism>
<evidence type="ECO:0000313" key="3">
    <source>
        <dbReference type="Proteomes" id="UP000807342"/>
    </source>
</evidence>
<reference evidence="2" key="1">
    <citation type="submission" date="2020-11" db="EMBL/GenBank/DDBJ databases">
        <authorList>
            <consortium name="DOE Joint Genome Institute"/>
            <person name="Ahrendt S."/>
            <person name="Riley R."/>
            <person name="Andreopoulos W."/>
            <person name="Labutti K."/>
            <person name="Pangilinan J."/>
            <person name="Ruiz-Duenas F.J."/>
            <person name="Barrasa J.M."/>
            <person name="Sanchez-Garcia M."/>
            <person name="Camarero S."/>
            <person name="Miyauchi S."/>
            <person name="Serrano A."/>
            <person name="Linde D."/>
            <person name="Babiker R."/>
            <person name="Drula E."/>
            <person name="Ayuso-Fernandez I."/>
            <person name="Pacheco R."/>
            <person name="Padilla G."/>
            <person name="Ferreira P."/>
            <person name="Barriuso J."/>
            <person name="Kellner H."/>
            <person name="Castanera R."/>
            <person name="Alfaro M."/>
            <person name="Ramirez L."/>
            <person name="Pisabarro A.G."/>
            <person name="Kuo A."/>
            <person name="Tritt A."/>
            <person name="Lipzen A."/>
            <person name="He G."/>
            <person name="Yan M."/>
            <person name="Ng V."/>
            <person name="Cullen D."/>
            <person name="Martin F."/>
            <person name="Rosso M.-N."/>
            <person name="Henrissat B."/>
            <person name="Hibbett D."/>
            <person name="Martinez A.T."/>
            <person name="Grigoriev I.V."/>
        </authorList>
    </citation>
    <scope>NUCLEOTIDE SEQUENCE</scope>
    <source>
        <strain evidence="2">MF-IS2</strain>
    </source>
</reference>
<dbReference type="Proteomes" id="UP000807342">
    <property type="component" value="Unassembled WGS sequence"/>
</dbReference>
<protein>
    <submittedName>
        <fullName evidence="2">Uncharacterized protein</fullName>
    </submittedName>
</protein>
<evidence type="ECO:0000313" key="2">
    <source>
        <dbReference type="EMBL" id="KAF9442884.1"/>
    </source>
</evidence>
<accession>A0A9P6BYQ2</accession>